<dbReference type="SUPFAM" id="SSF46785">
    <property type="entry name" value="Winged helix' DNA-binding domain"/>
    <property type="match status" value="1"/>
</dbReference>
<dbReference type="PANTHER" id="PTHR24567">
    <property type="entry name" value="CRP FAMILY TRANSCRIPTIONAL REGULATORY PROTEIN"/>
    <property type="match status" value="1"/>
</dbReference>
<evidence type="ECO:0000256" key="3">
    <source>
        <dbReference type="ARBA" id="ARBA00023163"/>
    </source>
</evidence>
<dbReference type="Gene3D" id="2.60.120.10">
    <property type="entry name" value="Jelly Rolls"/>
    <property type="match status" value="1"/>
</dbReference>
<dbReference type="Pfam" id="PF00027">
    <property type="entry name" value="cNMP_binding"/>
    <property type="match status" value="1"/>
</dbReference>
<dbReference type="SMART" id="SM00100">
    <property type="entry name" value="cNMP"/>
    <property type="match status" value="1"/>
</dbReference>
<dbReference type="InterPro" id="IPR050397">
    <property type="entry name" value="Env_Response_Regulators"/>
</dbReference>
<dbReference type="PROSITE" id="PS51063">
    <property type="entry name" value="HTH_CRP_2"/>
    <property type="match status" value="1"/>
</dbReference>
<feature type="domain" description="HTH crp-type" evidence="5">
    <location>
        <begin position="146"/>
        <end position="213"/>
    </location>
</feature>
<dbReference type="SMART" id="SM00419">
    <property type="entry name" value="HTH_CRP"/>
    <property type="match status" value="1"/>
</dbReference>
<name>A0A4P6FCR4_9MICO</name>
<evidence type="ECO:0000259" key="4">
    <source>
        <dbReference type="PROSITE" id="PS50042"/>
    </source>
</evidence>
<keyword evidence="2" id="KW-0238">DNA-binding</keyword>
<dbReference type="Gene3D" id="1.10.10.10">
    <property type="entry name" value="Winged helix-like DNA-binding domain superfamily/Winged helix DNA-binding domain"/>
    <property type="match status" value="1"/>
</dbReference>
<keyword evidence="3" id="KW-0804">Transcription</keyword>
<dbReference type="RefSeq" id="WP_129191053.1">
    <property type="nucleotide sequence ID" value="NZ_CP035491.1"/>
</dbReference>
<dbReference type="Proteomes" id="UP000291259">
    <property type="component" value="Chromosome"/>
</dbReference>
<protein>
    <submittedName>
        <fullName evidence="6">Crp/Fnr family transcriptional regulator</fullName>
    </submittedName>
</protein>
<dbReference type="CDD" id="cd00038">
    <property type="entry name" value="CAP_ED"/>
    <property type="match status" value="1"/>
</dbReference>
<dbReference type="PROSITE" id="PS50042">
    <property type="entry name" value="CNMP_BINDING_3"/>
    <property type="match status" value="1"/>
</dbReference>
<dbReference type="SUPFAM" id="SSF51206">
    <property type="entry name" value="cAMP-binding domain-like"/>
    <property type="match status" value="1"/>
</dbReference>
<dbReference type="Pfam" id="PF13545">
    <property type="entry name" value="HTH_Crp_2"/>
    <property type="match status" value="1"/>
</dbReference>
<dbReference type="GO" id="GO:0003700">
    <property type="term" value="F:DNA-binding transcription factor activity"/>
    <property type="evidence" value="ECO:0007669"/>
    <property type="project" value="TreeGrafter"/>
</dbReference>
<evidence type="ECO:0000313" key="7">
    <source>
        <dbReference type="Proteomes" id="UP000291259"/>
    </source>
</evidence>
<dbReference type="AlphaFoldDB" id="A0A4P6FCR4"/>
<dbReference type="GO" id="GO:0005829">
    <property type="term" value="C:cytosol"/>
    <property type="evidence" value="ECO:0007669"/>
    <property type="project" value="TreeGrafter"/>
</dbReference>
<dbReference type="EMBL" id="CP035491">
    <property type="protein sequence ID" value="QAY73615.1"/>
    <property type="molecule type" value="Genomic_DNA"/>
</dbReference>
<dbReference type="InterPro" id="IPR012318">
    <property type="entry name" value="HTH_CRP"/>
</dbReference>
<dbReference type="InterPro" id="IPR036390">
    <property type="entry name" value="WH_DNA-bd_sf"/>
</dbReference>
<dbReference type="PANTHER" id="PTHR24567:SF74">
    <property type="entry name" value="HTH-TYPE TRANSCRIPTIONAL REGULATOR ARCR"/>
    <property type="match status" value="1"/>
</dbReference>
<keyword evidence="7" id="KW-1185">Reference proteome</keyword>
<feature type="domain" description="Cyclic nucleotide-binding" evidence="4">
    <location>
        <begin position="12"/>
        <end position="115"/>
    </location>
</feature>
<gene>
    <name evidence="6" type="ORF">ET445_09950</name>
</gene>
<evidence type="ECO:0000313" key="6">
    <source>
        <dbReference type="EMBL" id="QAY73615.1"/>
    </source>
</evidence>
<dbReference type="InterPro" id="IPR018490">
    <property type="entry name" value="cNMP-bd_dom_sf"/>
</dbReference>
<dbReference type="OrthoDB" id="892842at2"/>
<evidence type="ECO:0000259" key="5">
    <source>
        <dbReference type="PROSITE" id="PS51063"/>
    </source>
</evidence>
<reference evidence="6 7" key="1">
    <citation type="submission" date="2019-01" db="EMBL/GenBank/DDBJ databases">
        <title>Genome sequencing of strain FW100M-8.</title>
        <authorList>
            <person name="Heo J."/>
            <person name="Kim S.-J."/>
            <person name="Kim J.-S."/>
            <person name="Hong S.-B."/>
            <person name="Kwon S.-W."/>
        </authorList>
    </citation>
    <scope>NUCLEOTIDE SEQUENCE [LARGE SCALE GENOMIC DNA]</scope>
    <source>
        <strain evidence="6 7">FW100M-8</strain>
    </source>
</reference>
<keyword evidence="1" id="KW-0805">Transcription regulation</keyword>
<dbReference type="InterPro" id="IPR000595">
    <property type="entry name" value="cNMP-bd_dom"/>
</dbReference>
<dbReference type="KEGG" id="agf:ET445_09950"/>
<sequence>MDRIGVLAEVPFLAVASAPALERLAAAGEIRAFARHEFLFHEGDPVEWTYLLVEGRVAATMTSPEGATVTAHIAGPGELCGRVDFLAGPVFTVSAHVLTAGTALALPATALRRVLETEPQCLLRFATDLAVVVTTLTTAVADLVFVDVTGRLARVLLDWADEAGSVALPGTQSELAARLGVTRQTLNTALARLAHDRLIRVDSPRLLHLSYVAALAKLARVSPR</sequence>
<dbReference type="InterPro" id="IPR036388">
    <property type="entry name" value="WH-like_DNA-bd_sf"/>
</dbReference>
<dbReference type="GO" id="GO:0003677">
    <property type="term" value="F:DNA binding"/>
    <property type="evidence" value="ECO:0007669"/>
    <property type="project" value="UniProtKB-KW"/>
</dbReference>
<dbReference type="InterPro" id="IPR014710">
    <property type="entry name" value="RmlC-like_jellyroll"/>
</dbReference>
<organism evidence="6 7">
    <name type="scientific">Agromyces protaetiae</name>
    <dbReference type="NCBI Taxonomy" id="2509455"/>
    <lineage>
        <taxon>Bacteria</taxon>
        <taxon>Bacillati</taxon>
        <taxon>Actinomycetota</taxon>
        <taxon>Actinomycetes</taxon>
        <taxon>Micrococcales</taxon>
        <taxon>Microbacteriaceae</taxon>
        <taxon>Agromyces</taxon>
    </lineage>
</organism>
<proteinExistence type="predicted"/>
<evidence type="ECO:0000256" key="1">
    <source>
        <dbReference type="ARBA" id="ARBA00023015"/>
    </source>
</evidence>
<evidence type="ECO:0000256" key="2">
    <source>
        <dbReference type="ARBA" id="ARBA00023125"/>
    </source>
</evidence>
<accession>A0A4P6FCR4</accession>